<dbReference type="EMBL" id="JBHTBJ010000001">
    <property type="protein sequence ID" value="MFC7272875.1"/>
    <property type="molecule type" value="Genomic_DNA"/>
</dbReference>
<dbReference type="PANTHER" id="PTHR41251:SF1">
    <property type="entry name" value="NON-HOMOLOGOUS END JOINING PROTEIN KU"/>
    <property type="match status" value="1"/>
</dbReference>
<keyword evidence="3" id="KW-0227">DNA damage</keyword>
<dbReference type="InterPro" id="IPR016194">
    <property type="entry name" value="SPOC-like_C_dom_sf"/>
</dbReference>
<feature type="domain" description="Ku" evidence="5">
    <location>
        <begin position="53"/>
        <end position="183"/>
    </location>
</feature>
<comment type="similarity">
    <text evidence="3">Belongs to the prokaryotic Ku family.</text>
</comment>
<evidence type="ECO:0000256" key="1">
    <source>
        <dbReference type="ARBA" id="ARBA00023125"/>
    </source>
</evidence>
<dbReference type="RefSeq" id="WP_378964306.1">
    <property type="nucleotide sequence ID" value="NZ_JBHTBJ010000001.1"/>
</dbReference>
<name>A0ABW2HIC5_9ACTN</name>
<dbReference type="CDD" id="cd00789">
    <property type="entry name" value="KU_like"/>
    <property type="match status" value="1"/>
</dbReference>
<feature type="region of interest" description="Disordered" evidence="4">
    <location>
        <begin position="257"/>
        <end position="333"/>
    </location>
</feature>
<dbReference type="PANTHER" id="PTHR41251">
    <property type="entry name" value="NON-HOMOLOGOUS END JOINING PROTEIN KU"/>
    <property type="match status" value="1"/>
</dbReference>
<gene>
    <name evidence="3" type="primary">ku</name>
    <name evidence="6" type="ORF">ACFQS1_02685</name>
</gene>
<evidence type="ECO:0000256" key="4">
    <source>
        <dbReference type="SAM" id="MobiDB-lite"/>
    </source>
</evidence>
<organism evidence="6 7">
    <name type="scientific">Paractinoplanes rhizophilus</name>
    <dbReference type="NCBI Taxonomy" id="1416877"/>
    <lineage>
        <taxon>Bacteria</taxon>
        <taxon>Bacillati</taxon>
        <taxon>Actinomycetota</taxon>
        <taxon>Actinomycetes</taxon>
        <taxon>Micromonosporales</taxon>
        <taxon>Micromonosporaceae</taxon>
        <taxon>Paractinoplanes</taxon>
    </lineage>
</organism>
<dbReference type="Proteomes" id="UP001596548">
    <property type="component" value="Unassembled WGS sequence"/>
</dbReference>
<comment type="caution">
    <text evidence="6">The sequence shown here is derived from an EMBL/GenBank/DDBJ whole genome shotgun (WGS) entry which is preliminary data.</text>
</comment>
<keyword evidence="2 3" id="KW-0233">DNA recombination</keyword>
<keyword evidence="3" id="KW-0234">DNA repair</keyword>
<protein>
    <recommendedName>
        <fullName evidence="3">Non-homologous end joining protein Ku</fullName>
    </recommendedName>
</protein>
<evidence type="ECO:0000313" key="6">
    <source>
        <dbReference type="EMBL" id="MFC7272875.1"/>
    </source>
</evidence>
<comment type="subunit">
    <text evidence="3">Homodimer. Interacts with LigD.</text>
</comment>
<dbReference type="NCBIfam" id="TIGR02772">
    <property type="entry name" value="Ku_bact"/>
    <property type="match status" value="1"/>
</dbReference>
<reference evidence="7" key="1">
    <citation type="journal article" date="2019" name="Int. J. Syst. Evol. Microbiol.">
        <title>The Global Catalogue of Microorganisms (GCM) 10K type strain sequencing project: providing services to taxonomists for standard genome sequencing and annotation.</title>
        <authorList>
            <consortium name="The Broad Institute Genomics Platform"/>
            <consortium name="The Broad Institute Genome Sequencing Center for Infectious Disease"/>
            <person name="Wu L."/>
            <person name="Ma J."/>
        </authorList>
    </citation>
    <scope>NUCLEOTIDE SEQUENCE [LARGE SCALE GENOMIC DNA]</scope>
    <source>
        <strain evidence="7">XZYJT-10</strain>
    </source>
</reference>
<accession>A0ABW2HIC5</accession>
<proteinExistence type="inferred from homology"/>
<keyword evidence="1 3" id="KW-0238">DNA-binding</keyword>
<dbReference type="PIRSF" id="PIRSF006493">
    <property type="entry name" value="Prok_Ku"/>
    <property type="match status" value="1"/>
</dbReference>
<evidence type="ECO:0000259" key="5">
    <source>
        <dbReference type="SMART" id="SM00559"/>
    </source>
</evidence>
<dbReference type="SMART" id="SM00559">
    <property type="entry name" value="Ku78"/>
    <property type="match status" value="1"/>
</dbReference>
<evidence type="ECO:0000256" key="3">
    <source>
        <dbReference type="HAMAP-Rule" id="MF_01875"/>
    </source>
</evidence>
<dbReference type="Pfam" id="PF02735">
    <property type="entry name" value="Ku"/>
    <property type="match status" value="1"/>
</dbReference>
<feature type="compositionally biased region" description="Basic residues" evidence="4">
    <location>
        <begin position="306"/>
        <end position="333"/>
    </location>
</feature>
<comment type="function">
    <text evidence="3">With LigD forms a non-homologous end joining (NHEJ) DNA repair enzyme, which repairs dsDNA breaks with reduced fidelity. Binds linear dsDNA with 5'- and 3'- overhangs but not closed circular dsDNA nor ssDNA. Recruits and stimulates the ligase activity of LigD.</text>
</comment>
<evidence type="ECO:0000313" key="7">
    <source>
        <dbReference type="Proteomes" id="UP001596548"/>
    </source>
</evidence>
<sequence length="333" mass="36271">MARPIWTGAITFGLVSVPVRLYSATHEHEVSFHQFEKDTTDRIRYKRVNERTGKEVDYDDIVKGADVGGGKYVMLDADELDSVAPGRSRSLQIDRFVDLGDIDPIYYQKTYYLGPGGEDTAKVYGLLRDAMTDANRAAIGTLVMRGKEYLAAIRAEGNLLVLQTMYFADEVRDPEDEIEGLPRKGAAKKSELSMAQQLIDSMAGAWKPADFRDTYTDRVHKLIEQKKAGEEVTVSEPAPEPTNVTDLFDVLKRSVENAQKQRGKSSSSSSSSSSSRSSSPAKSSSSRSSSPAKSSSSRSTSPAKKTAAKKTAAKKTAAKKAPAKKAAARKKAS</sequence>
<dbReference type="SUPFAM" id="SSF100939">
    <property type="entry name" value="SPOC domain-like"/>
    <property type="match status" value="1"/>
</dbReference>
<dbReference type="Gene3D" id="2.40.290.10">
    <property type="match status" value="1"/>
</dbReference>
<dbReference type="InterPro" id="IPR006164">
    <property type="entry name" value="DNA_bd_Ku70/Ku80"/>
</dbReference>
<evidence type="ECO:0000256" key="2">
    <source>
        <dbReference type="ARBA" id="ARBA00023172"/>
    </source>
</evidence>
<dbReference type="HAMAP" id="MF_01875">
    <property type="entry name" value="Prokaryotic_Ku"/>
    <property type="match status" value="1"/>
</dbReference>
<dbReference type="InterPro" id="IPR009187">
    <property type="entry name" value="Prok_Ku"/>
</dbReference>
<keyword evidence="7" id="KW-1185">Reference proteome</keyword>
<feature type="compositionally biased region" description="Low complexity" evidence="4">
    <location>
        <begin position="264"/>
        <end position="305"/>
    </location>
</feature>